<evidence type="ECO:0000313" key="10">
    <source>
        <dbReference type="Proteomes" id="UP000030645"/>
    </source>
</evidence>
<keyword evidence="10" id="KW-1185">Reference proteome</keyword>
<dbReference type="Proteomes" id="UP000030645">
    <property type="component" value="Unassembled WGS sequence"/>
</dbReference>
<evidence type="ECO:0000256" key="1">
    <source>
        <dbReference type="ARBA" id="ARBA00004613"/>
    </source>
</evidence>
<dbReference type="InterPro" id="IPR008801">
    <property type="entry name" value="RALF"/>
</dbReference>
<evidence type="ECO:0000256" key="4">
    <source>
        <dbReference type="ARBA" id="ARBA00022702"/>
    </source>
</evidence>
<dbReference type="GO" id="GO:0005576">
    <property type="term" value="C:extracellular region"/>
    <property type="evidence" value="ECO:0007669"/>
    <property type="project" value="UniProtKB-SubCell"/>
</dbReference>
<name>W9QM34_9ROSA</name>
<protein>
    <submittedName>
        <fullName evidence="9">Uncharacterized protein</fullName>
    </submittedName>
</protein>
<keyword evidence="8" id="KW-0812">Transmembrane</keyword>
<evidence type="ECO:0000256" key="8">
    <source>
        <dbReference type="SAM" id="Phobius"/>
    </source>
</evidence>
<comment type="similarity">
    <text evidence="2">Belongs to the plant rapid alkalinization factor (RALF) family.</text>
</comment>
<keyword evidence="5" id="KW-0732">Signal</keyword>
<sequence length="83" mass="9124">MGVSRAFAVVCFASTLIMCSFFVGTMGKVINYGVIEGDRNKCKSTGDKCLPNPANRYDRGCVRGKDCRNHNKAKLSRNGLIFN</sequence>
<keyword evidence="4" id="KW-0372">Hormone</keyword>
<feature type="transmembrane region" description="Helical" evidence="8">
    <location>
        <begin position="6"/>
        <end position="24"/>
    </location>
</feature>
<dbReference type="PANTHER" id="PTHR34270:SF3">
    <property type="entry name" value="PROTEIN RALF-LIKE 16-RELATED"/>
    <property type="match status" value="1"/>
</dbReference>
<dbReference type="GO" id="GO:0005179">
    <property type="term" value="F:hormone activity"/>
    <property type="evidence" value="ECO:0007669"/>
    <property type="project" value="UniProtKB-KW"/>
</dbReference>
<dbReference type="EMBL" id="KE343797">
    <property type="protein sequence ID" value="EXB41544.1"/>
    <property type="molecule type" value="Genomic_DNA"/>
</dbReference>
<evidence type="ECO:0000256" key="3">
    <source>
        <dbReference type="ARBA" id="ARBA00022525"/>
    </source>
</evidence>
<accession>W9QM34</accession>
<evidence type="ECO:0000256" key="7">
    <source>
        <dbReference type="ARBA" id="ARBA00037228"/>
    </source>
</evidence>
<gene>
    <name evidence="9" type="ORF">L484_013618</name>
</gene>
<organism evidence="9 10">
    <name type="scientific">Morus notabilis</name>
    <dbReference type="NCBI Taxonomy" id="981085"/>
    <lineage>
        <taxon>Eukaryota</taxon>
        <taxon>Viridiplantae</taxon>
        <taxon>Streptophyta</taxon>
        <taxon>Embryophyta</taxon>
        <taxon>Tracheophyta</taxon>
        <taxon>Spermatophyta</taxon>
        <taxon>Magnoliopsida</taxon>
        <taxon>eudicotyledons</taxon>
        <taxon>Gunneridae</taxon>
        <taxon>Pentapetalae</taxon>
        <taxon>rosids</taxon>
        <taxon>fabids</taxon>
        <taxon>Rosales</taxon>
        <taxon>Moraceae</taxon>
        <taxon>Moreae</taxon>
        <taxon>Morus</taxon>
    </lineage>
</organism>
<comment type="subcellular location">
    <subcellularLocation>
        <location evidence="1">Secreted</location>
    </subcellularLocation>
</comment>
<keyword evidence="8" id="KW-1133">Transmembrane helix</keyword>
<evidence type="ECO:0000256" key="2">
    <source>
        <dbReference type="ARBA" id="ARBA00009178"/>
    </source>
</evidence>
<evidence type="ECO:0000313" key="9">
    <source>
        <dbReference type="EMBL" id="EXB41544.1"/>
    </source>
</evidence>
<reference evidence="10" key="1">
    <citation type="submission" date="2013-01" db="EMBL/GenBank/DDBJ databases">
        <title>Draft Genome Sequence of a Mulberry Tree, Morus notabilis C.K. Schneid.</title>
        <authorList>
            <person name="He N."/>
            <person name="Zhao S."/>
        </authorList>
    </citation>
    <scope>NUCLEOTIDE SEQUENCE</scope>
</reference>
<proteinExistence type="inferred from homology"/>
<evidence type="ECO:0000256" key="5">
    <source>
        <dbReference type="ARBA" id="ARBA00022729"/>
    </source>
</evidence>
<dbReference type="GO" id="GO:0040008">
    <property type="term" value="P:regulation of growth"/>
    <property type="evidence" value="ECO:0007669"/>
    <property type="project" value="UniProtKB-ARBA"/>
</dbReference>
<comment type="function">
    <text evidence="7">Cell signaling peptide that may regulate plant stress, growth, and development. Mediates a rapid alkalinization of extracellular space by mediating a transient increase in the cytoplasmic Ca(2+) concentration leading to a calcium-dependent signaling events through a cell surface receptor and a concomitant activation of some intracellular mitogen-activated protein kinases.</text>
</comment>
<evidence type="ECO:0000256" key="6">
    <source>
        <dbReference type="ARBA" id="ARBA00023157"/>
    </source>
</evidence>
<keyword evidence="8" id="KW-0472">Membrane</keyword>
<keyword evidence="6" id="KW-1015">Disulfide bond</keyword>
<keyword evidence="3" id="KW-0964">Secreted</keyword>
<dbReference type="AlphaFoldDB" id="W9QM34"/>
<dbReference type="PANTHER" id="PTHR34270">
    <property type="entry name" value="PROTEIN RALF-LIKE 15-RELATED"/>
    <property type="match status" value="1"/>
</dbReference>
<dbReference type="Pfam" id="PF05498">
    <property type="entry name" value="RALF"/>
    <property type="match status" value="1"/>
</dbReference>